<evidence type="ECO:0000256" key="1">
    <source>
        <dbReference type="ARBA" id="ARBA00004365"/>
    </source>
</evidence>
<dbReference type="GO" id="GO:0009424">
    <property type="term" value="C:bacterial-type flagellum hook"/>
    <property type="evidence" value="ECO:0007669"/>
    <property type="project" value="UniProtKB-UniRule"/>
</dbReference>
<dbReference type="AlphaFoldDB" id="A0A432Y763"/>
<keyword evidence="13" id="KW-1185">Reference proteome</keyword>
<keyword evidence="12" id="KW-0282">Flagellum</keyword>
<dbReference type="RefSeq" id="WP_126772330.1">
    <property type="nucleotide sequence ID" value="NZ_PIPX01000001.1"/>
</dbReference>
<dbReference type="PANTHER" id="PTHR30033:SF1">
    <property type="entry name" value="FLAGELLAR HOOK-ASSOCIATED PROTEIN 1"/>
    <property type="match status" value="1"/>
</dbReference>
<evidence type="ECO:0000259" key="9">
    <source>
        <dbReference type="Pfam" id="PF06429"/>
    </source>
</evidence>
<dbReference type="OrthoDB" id="9802553at2"/>
<feature type="domain" description="Flagellar hook-associated protein FlgK helical" evidence="11">
    <location>
        <begin position="83"/>
        <end position="317"/>
    </location>
</feature>
<gene>
    <name evidence="7" type="primary">flgK</name>
    <name evidence="12" type="ORF">CWI70_08625</name>
</gene>
<dbReference type="EMBL" id="PIPX01000001">
    <property type="protein sequence ID" value="RUO56783.1"/>
    <property type="molecule type" value="Genomic_DNA"/>
</dbReference>
<comment type="caution">
    <text evidence="12">The sequence shown here is derived from an EMBL/GenBank/DDBJ whole genome shotgun (WGS) entry which is preliminary data.</text>
</comment>
<organism evidence="12 13">
    <name type="scientific">Pseudidiomarina homiensis</name>
    <dbReference type="NCBI Taxonomy" id="364198"/>
    <lineage>
        <taxon>Bacteria</taxon>
        <taxon>Pseudomonadati</taxon>
        <taxon>Pseudomonadota</taxon>
        <taxon>Gammaproteobacteria</taxon>
        <taxon>Alteromonadales</taxon>
        <taxon>Idiomarinaceae</taxon>
        <taxon>Pseudidiomarina</taxon>
    </lineage>
</organism>
<keyword evidence="6 7" id="KW-0975">Bacterial flagellum</keyword>
<feature type="domain" description="Flagellar basal body rod protein N-terminal" evidence="8">
    <location>
        <begin position="6"/>
        <end position="33"/>
    </location>
</feature>
<dbReference type="PRINTS" id="PR01005">
    <property type="entry name" value="FLGHOOKAP1"/>
</dbReference>
<dbReference type="Pfam" id="PF21158">
    <property type="entry name" value="flgK_1st_1"/>
    <property type="match status" value="1"/>
</dbReference>
<feature type="domain" description="Flagellar hook-associated protein 1 D2-like" evidence="10">
    <location>
        <begin position="327"/>
        <end position="406"/>
    </location>
</feature>
<protein>
    <recommendedName>
        <fullName evidence="4 7">Flagellar hook-associated protein 1</fullName>
        <shortName evidence="7">HAP1</shortName>
    </recommendedName>
</protein>
<accession>A0A432Y763</accession>
<name>A0A432Y763_9GAMM</name>
<dbReference type="InterPro" id="IPR002371">
    <property type="entry name" value="FlgK"/>
</dbReference>
<dbReference type="SUPFAM" id="SSF64518">
    <property type="entry name" value="Phase 1 flagellin"/>
    <property type="match status" value="1"/>
</dbReference>
<evidence type="ECO:0000313" key="12">
    <source>
        <dbReference type="EMBL" id="RUO56783.1"/>
    </source>
</evidence>
<dbReference type="GO" id="GO:0005198">
    <property type="term" value="F:structural molecule activity"/>
    <property type="evidence" value="ECO:0007669"/>
    <property type="project" value="UniProtKB-UniRule"/>
</dbReference>
<dbReference type="InterPro" id="IPR053927">
    <property type="entry name" value="FlgK_helical"/>
</dbReference>
<comment type="subcellular location">
    <subcellularLocation>
        <location evidence="1 7">Bacterial flagellum</location>
    </subcellularLocation>
    <subcellularLocation>
        <location evidence="2 7">Secreted</location>
    </subcellularLocation>
</comment>
<dbReference type="PANTHER" id="PTHR30033">
    <property type="entry name" value="FLAGELLAR HOOK-ASSOCIATED PROTEIN 1"/>
    <property type="match status" value="1"/>
</dbReference>
<evidence type="ECO:0000256" key="5">
    <source>
        <dbReference type="ARBA" id="ARBA00022525"/>
    </source>
</evidence>
<evidence type="ECO:0000256" key="4">
    <source>
        <dbReference type="ARBA" id="ARBA00016244"/>
    </source>
</evidence>
<dbReference type="Pfam" id="PF06429">
    <property type="entry name" value="Flg_bbr_C"/>
    <property type="match status" value="1"/>
</dbReference>
<evidence type="ECO:0000259" key="8">
    <source>
        <dbReference type="Pfam" id="PF00460"/>
    </source>
</evidence>
<evidence type="ECO:0000256" key="6">
    <source>
        <dbReference type="ARBA" id="ARBA00023143"/>
    </source>
</evidence>
<proteinExistence type="inferred from homology"/>
<reference evidence="13" key="1">
    <citation type="journal article" date="2018" name="Front. Microbiol.">
        <title>Genome-Based Analysis Reveals the Taxonomy and Diversity of the Family Idiomarinaceae.</title>
        <authorList>
            <person name="Liu Y."/>
            <person name="Lai Q."/>
            <person name="Shao Z."/>
        </authorList>
    </citation>
    <scope>NUCLEOTIDE SEQUENCE [LARGE SCALE GENOMIC DNA]</scope>
    <source>
        <strain evidence="13">PO-M2</strain>
    </source>
</reference>
<evidence type="ECO:0000259" key="11">
    <source>
        <dbReference type="Pfam" id="PF22638"/>
    </source>
</evidence>
<sequence>MSIFSIGLSGLRAAQAGLYATSNNISNVNTDGYNRELVNLSENRMQGVEVDGITRQFNQFVATRLNAASGSYESLETYYSQVRQIDNVLSDERSGLNAVMEKFFGALSQFAGNPADPSAREGVLGTASTLTAQFRSFDNYLRDIETNVNSQVKFEVDAINTMTGQVASLNEEILMARAVSGVAPNSLLNQRDQIVHELSQKMDVRVYEQKSGSYTLSLSNGSPLVAGDRVYQLETVTDPADPSRVSIMYNDVAGNPVALKDSVFSRGAVAGLLEFRAQSLDKIRDQLGQMVVAFASAFNEQHMAGTDLNQQPGQAMFSLGQTVTNTNLQNAGTATATTTITDPQALLATGYDVKQTATGLEVTRLDNGKQVAATFDAGTNTLSFNGLEVAFDAGTLVDGDRFRVNPLREQAANFDLLLTEGSELAAAQSNASGDNRNALALSQLQGDLIVEGNATVSQAYGAMISSLGNQINVVQANMAAQQGLTEQLEGLQQSESGVNLDEEAANLIRYQQYYQANAKVIETGSTLLDTILSLR</sequence>
<keyword evidence="12" id="KW-0966">Cell projection</keyword>
<evidence type="ECO:0000313" key="13">
    <source>
        <dbReference type="Proteomes" id="UP000287649"/>
    </source>
</evidence>
<evidence type="ECO:0000256" key="3">
    <source>
        <dbReference type="ARBA" id="ARBA00009677"/>
    </source>
</evidence>
<keyword evidence="5 7" id="KW-0964">Secreted</keyword>
<evidence type="ECO:0000259" key="10">
    <source>
        <dbReference type="Pfam" id="PF21158"/>
    </source>
</evidence>
<dbReference type="InterPro" id="IPR001444">
    <property type="entry name" value="Flag_bb_rod_N"/>
</dbReference>
<dbReference type="NCBIfam" id="TIGR02492">
    <property type="entry name" value="flgK_ends"/>
    <property type="match status" value="1"/>
</dbReference>
<feature type="domain" description="Flagellar basal-body/hook protein C-terminal" evidence="9">
    <location>
        <begin position="495"/>
        <end position="534"/>
    </location>
</feature>
<dbReference type="InterPro" id="IPR049119">
    <property type="entry name" value="FlgK_D2-like"/>
</dbReference>
<dbReference type="GO" id="GO:0044780">
    <property type="term" value="P:bacterial-type flagellum assembly"/>
    <property type="evidence" value="ECO:0007669"/>
    <property type="project" value="InterPro"/>
</dbReference>
<keyword evidence="12" id="KW-0969">Cilium</keyword>
<evidence type="ECO:0000256" key="2">
    <source>
        <dbReference type="ARBA" id="ARBA00004613"/>
    </source>
</evidence>
<evidence type="ECO:0000256" key="7">
    <source>
        <dbReference type="RuleBase" id="RU362065"/>
    </source>
</evidence>
<dbReference type="InterPro" id="IPR010930">
    <property type="entry name" value="Flg_bb/hook_C_dom"/>
</dbReference>
<dbReference type="Pfam" id="PF22638">
    <property type="entry name" value="FlgK_D1"/>
    <property type="match status" value="1"/>
</dbReference>
<dbReference type="Pfam" id="PF00460">
    <property type="entry name" value="Flg_bb_rod"/>
    <property type="match status" value="1"/>
</dbReference>
<comment type="similarity">
    <text evidence="3 7">Belongs to the flagella basal body rod proteins family.</text>
</comment>
<dbReference type="Proteomes" id="UP000287649">
    <property type="component" value="Unassembled WGS sequence"/>
</dbReference>
<dbReference type="GO" id="GO:0005576">
    <property type="term" value="C:extracellular region"/>
    <property type="evidence" value="ECO:0007669"/>
    <property type="project" value="UniProtKB-SubCell"/>
</dbReference>